<accession>A0A3S5BWT6</accession>
<organism evidence="2 3">
    <name type="scientific">Protopolystoma xenopodis</name>
    <dbReference type="NCBI Taxonomy" id="117903"/>
    <lineage>
        <taxon>Eukaryota</taxon>
        <taxon>Metazoa</taxon>
        <taxon>Spiralia</taxon>
        <taxon>Lophotrochozoa</taxon>
        <taxon>Platyhelminthes</taxon>
        <taxon>Monogenea</taxon>
        <taxon>Polyopisthocotylea</taxon>
        <taxon>Polystomatidea</taxon>
        <taxon>Polystomatidae</taxon>
        <taxon>Protopolystoma</taxon>
    </lineage>
</organism>
<dbReference type="AlphaFoldDB" id="A0A3S5BWT6"/>
<evidence type="ECO:0000313" key="3">
    <source>
        <dbReference type="Proteomes" id="UP000784294"/>
    </source>
</evidence>
<evidence type="ECO:0000313" key="2">
    <source>
        <dbReference type="EMBL" id="VEL22113.1"/>
    </source>
</evidence>
<reference evidence="2" key="1">
    <citation type="submission" date="2018-11" db="EMBL/GenBank/DDBJ databases">
        <authorList>
            <consortium name="Pathogen Informatics"/>
        </authorList>
    </citation>
    <scope>NUCLEOTIDE SEQUENCE</scope>
</reference>
<keyword evidence="3" id="KW-1185">Reference proteome</keyword>
<dbReference type="Proteomes" id="UP000784294">
    <property type="component" value="Unassembled WGS sequence"/>
</dbReference>
<sequence>MSCNRSFSTLPQAGCGKRRDRAKRPLMAHQQESHVQAFLTSAKAIRFSDSAESRLSGHIRCKVHQLAASHSSLLLLPLLIPASAAPALPLFRSCVVPSFVSTFFSFSSYFPSPPPPAHHFCLVVVRHL</sequence>
<comment type="caution">
    <text evidence="2">The sequence shown here is derived from an EMBL/GenBank/DDBJ whole genome shotgun (WGS) entry which is preliminary data.</text>
</comment>
<protein>
    <submittedName>
        <fullName evidence="2">Uncharacterized protein</fullName>
    </submittedName>
</protein>
<gene>
    <name evidence="2" type="ORF">PXEA_LOCUS15553</name>
</gene>
<evidence type="ECO:0000256" key="1">
    <source>
        <dbReference type="SAM" id="MobiDB-lite"/>
    </source>
</evidence>
<feature type="compositionally biased region" description="Polar residues" evidence="1">
    <location>
        <begin position="1"/>
        <end position="11"/>
    </location>
</feature>
<dbReference type="EMBL" id="CAAALY010054768">
    <property type="protein sequence ID" value="VEL22113.1"/>
    <property type="molecule type" value="Genomic_DNA"/>
</dbReference>
<name>A0A3S5BWT6_9PLAT</name>
<feature type="region of interest" description="Disordered" evidence="1">
    <location>
        <begin position="1"/>
        <end position="23"/>
    </location>
</feature>
<proteinExistence type="predicted"/>